<evidence type="ECO:0000313" key="3">
    <source>
        <dbReference type="Proteomes" id="UP001283341"/>
    </source>
</evidence>
<dbReference type="CDD" id="cd23703">
    <property type="entry name" value="mS26_PET12"/>
    <property type="match status" value="1"/>
</dbReference>
<reference evidence="2" key="2">
    <citation type="submission" date="2023-06" db="EMBL/GenBank/DDBJ databases">
        <authorList>
            <consortium name="Lawrence Berkeley National Laboratory"/>
            <person name="Haridas S."/>
            <person name="Hensen N."/>
            <person name="Bonometti L."/>
            <person name="Westerberg I."/>
            <person name="Brannstrom I.O."/>
            <person name="Guillou S."/>
            <person name="Cros-Aarteil S."/>
            <person name="Calhoun S."/>
            <person name="Kuo A."/>
            <person name="Mondo S."/>
            <person name="Pangilinan J."/>
            <person name="Riley R."/>
            <person name="Labutti K."/>
            <person name="Andreopoulos B."/>
            <person name="Lipzen A."/>
            <person name="Chen C."/>
            <person name="Yanf M."/>
            <person name="Daum C."/>
            <person name="Ng V."/>
            <person name="Clum A."/>
            <person name="Steindorff A."/>
            <person name="Ohm R."/>
            <person name="Martin F."/>
            <person name="Silar P."/>
            <person name="Natvig D."/>
            <person name="Lalanne C."/>
            <person name="Gautier V."/>
            <person name="Ament-Velasquez S.L."/>
            <person name="Kruys A."/>
            <person name="Hutchinson M.I."/>
            <person name="Powell A.J."/>
            <person name="Barry K."/>
            <person name="Miller A.N."/>
            <person name="Grigoriev I.V."/>
            <person name="Debuchy R."/>
            <person name="Gladieux P."/>
            <person name="Thoren M.H."/>
            <person name="Johannesson H."/>
        </authorList>
    </citation>
    <scope>NUCLEOTIDE SEQUENCE</scope>
    <source>
        <strain evidence="2">CBS 118394</strain>
    </source>
</reference>
<name>A0AAE0MGF2_9PEZI</name>
<feature type="compositionally biased region" description="Basic and acidic residues" evidence="1">
    <location>
        <begin position="113"/>
        <end position="128"/>
    </location>
</feature>
<keyword evidence="3" id="KW-1185">Reference proteome</keyword>
<proteinExistence type="predicted"/>
<feature type="region of interest" description="Disordered" evidence="1">
    <location>
        <begin position="1"/>
        <end position="78"/>
    </location>
</feature>
<accession>A0AAE0MGF2</accession>
<dbReference type="AlphaFoldDB" id="A0AAE0MGF2"/>
<feature type="region of interest" description="Disordered" evidence="1">
    <location>
        <begin position="98"/>
        <end position="159"/>
    </location>
</feature>
<organism evidence="2 3">
    <name type="scientific">Apodospora peruviana</name>
    <dbReference type="NCBI Taxonomy" id="516989"/>
    <lineage>
        <taxon>Eukaryota</taxon>
        <taxon>Fungi</taxon>
        <taxon>Dikarya</taxon>
        <taxon>Ascomycota</taxon>
        <taxon>Pezizomycotina</taxon>
        <taxon>Sordariomycetes</taxon>
        <taxon>Sordariomycetidae</taxon>
        <taxon>Sordariales</taxon>
        <taxon>Lasiosphaeriaceae</taxon>
        <taxon>Apodospora</taxon>
    </lineage>
</organism>
<comment type="caution">
    <text evidence="2">The sequence shown here is derived from an EMBL/GenBank/DDBJ whole genome shotgun (WGS) entry which is preliminary data.</text>
</comment>
<reference evidence="2" key="1">
    <citation type="journal article" date="2023" name="Mol. Phylogenet. Evol.">
        <title>Genome-scale phylogeny and comparative genomics of the fungal order Sordariales.</title>
        <authorList>
            <person name="Hensen N."/>
            <person name="Bonometti L."/>
            <person name="Westerberg I."/>
            <person name="Brannstrom I.O."/>
            <person name="Guillou S."/>
            <person name="Cros-Aarteil S."/>
            <person name="Calhoun S."/>
            <person name="Haridas S."/>
            <person name="Kuo A."/>
            <person name="Mondo S."/>
            <person name="Pangilinan J."/>
            <person name="Riley R."/>
            <person name="LaButti K."/>
            <person name="Andreopoulos B."/>
            <person name="Lipzen A."/>
            <person name="Chen C."/>
            <person name="Yan M."/>
            <person name="Daum C."/>
            <person name="Ng V."/>
            <person name="Clum A."/>
            <person name="Steindorff A."/>
            <person name="Ohm R.A."/>
            <person name="Martin F."/>
            <person name="Silar P."/>
            <person name="Natvig D.O."/>
            <person name="Lalanne C."/>
            <person name="Gautier V."/>
            <person name="Ament-Velasquez S.L."/>
            <person name="Kruys A."/>
            <person name="Hutchinson M.I."/>
            <person name="Powell A.J."/>
            <person name="Barry K."/>
            <person name="Miller A.N."/>
            <person name="Grigoriev I.V."/>
            <person name="Debuchy R."/>
            <person name="Gladieux P."/>
            <person name="Hiltunen Thoren M."/>
            <person name="Johannesson H."/>
        </authorList>
    </citation>
    <scope>NUCLEOTIDE SEQUENCE</scope>
    <source>
        <strain evidence="2">CBS 118394</strain>
    </source>
</reference>
<dbReference type="Pfam" id="PF26163">
    <property type="entry name" value="mS26"/>
    <property type="match status" value="1"/>
</dbReference>
<dbReference type="Proteomes" id="UP001283341">
    <property type="component" value="Unassembled WGS sequence"/>
</dbReference>
<evidence type="ECO:0000313" key="2">
    <source>
        <dbReference type="EMBL" id="KAK3330064.1"/>
    </source>
</evidence>
<dbReference type="InterPro" id="IPR058940">
    <property type="entry name" value="mS26_fungi"/>
</dbReference>
<evidence type="ECO:0000256" key="1">
    <source>
        <dbReference type="SAM" id="MobiDB-lite"/>
    </source>
</evidence>
<gene>
    <name evidence="2" type="ORF">B0H66DRAFT_542674</name>
</gene>
<dbReference type="EMBL" id="JAUEDM010000001">
    <property type="protein sequence ID" value="KAK3330064.1"/>
    <property type="molecule type" value="Genomic_DNA"/>
</dbReference>
<feature type="compositionally biased region" description="Basic and acidic residues" evidence="1">
    <location>
        <begin position="139"/>
        <end position="159"/>
    </location>
</feature>
<feature type="compositionally biased region" description="Low complexity" evidence="1">
    <location>
        <begin position="16"/>
        <end position="41"/>
    </location>
</feature>
<sequence length="317" mass="34507">MPPHIPRPSICGGIQSALSSSSRAGTSSPSSLLSRFSTTTPKRQTTIPPESPKYIKIPEPPQSSEIKLPPIRGHLPVPRQVFPKREGDRKIRPGYVEAATPKSAAELAGKPPLTEHEARHRRMAESRRQSLAAGLQGLYDRKQQKDKQAAARNRSRAESARALAFAPERLDDVLTRPTVRASTSQNTTVILSPRRFEKAEAARQGHAAMLAAKSEARRDALAQLYVAAGNFIVDEAELEKQVAKLFTEDAHSHESVHGGNSIWQAKGAPVTTGLLRARMGSGMGRSGLDNEINKSEISQQMAQRQKTVAEELTGGRL</sequence>
<protein>
    <submittedName>
        <fullName evidence="2">Uncharacterized protein</fullName>
    </submittedName>
</protein>